<dbReference type="EMBL" id="GBXM01073607">
    <property type="protein sequence ID" value="JAH34970.1"/>
    <property type="molecule type" value="Transcribed_RNA"/>
</dbReference>
<dbReference type="AlphaFoldDB" id="A0A0E9S2T0"/>
<reference evidence="1" key="1">
    <citation type="submission" date="2014-11" db="EMBL/GenBank/DDBJ databases">
        <authorList>
            <person name="Amaro Gonzalez C."/>
        </authorList>
    </citation>
    <scope>NUCLEOTIDE SEQUENCE</scope>
</reference>
<name>A0A0E9S2T0_ANGAN</name>
<proteinExistence type="predicted"/>
<reference evidence="1" key="2">
    <citation type="journal article" date="2015" name="Fish Shellfish Immunol.">
        <title>Early steps in the European eel (Anguilla anguilla)-Vibrio vulnificus interaction in the gills: Role of the RtxA13 toxin.</title>
        <authorList>
            <person name="Callol A."/>
            <person name="Pajuelo D."/>
            <person name="Ebbesson L."/>
            <person name="Teles M."/>
            <person name="MacKenzie S."/>
            <person name="Amaro C."/>
        </authorList>
    </citation>
    <scope>NUCLEOTIDE SEQUENCE</scope>
</reference>
<accession>A0A0E9S2T0</accession>
<evidence type="ECO:0000313" key="1">
    <source>
        <dbReference type="EMBL" id="JAH34970.1"/>
    </source>
</evidence>
<protein>
    <submittedName>
        <fullName evidence="1">Uncharacterized protein</fullName>
    </submittedName>
</protein>
<organism evidence="1">
    <name type="scientific">Anguilla anguilla</name>
    <name type="common">European freshwater eel</name>
    <name type="synonym">Muraena anguilla</name>
    <dbReference type="NCBI Taxonomy" id="7936"/>
    <lineage>
        <taxon>Eukaryota</taxon>
        <taxon>Metazoa</taxon>
        <taxon>Chordata</taxon>
        <taxon>Craniata</taxon>
        <taxon>Vertebrata</taxon>
        <taxon>Euteleostomi</taxon>
        <taxon>Actinopterygii</taxon>
        <taxon>Neopterygii</taxon>
        <taxon>Teleostei</taxon>
        <taxon>Anguilliformes</taxon>
        <taxon>Anguillidae</taxon>
        <taxon>Anguilla</taxon>
    </lineage>
</organism>
<sequence>MTLLLGSGSPTELVYIEILTCSFIYISPHHRPSHNNTELTDSFQSKLSGFMLSVVLWY</sequence>